<keyword evidence="5 14" id="KW-0597">Phosphoprotein</keyword>
<accession>A0A292YCY0</accession>
<dbReference type="InterPro" id="IPR004358">
    <property type="entry name" value="Sig_transdc_His_kin-like_C"/>
</dbReference>
<comment type="caution">
    <text evidence="19">The sequence shown here is derived from an EMBL/GenBank/DDBJ whole genome shotgun (WGS) entry which is preliminary data.</text>
</comment>
<keyword evidence="9" id="KW-0418">Kinase</keyword>
<dbReference type="InterPro" id="IPR001789">
    <property type="entry name" value="Sig_transdc_resp-reg_receiver"/>
</dbReference>
<feature type="coiled-coil region" evidence="15">
    <location>
        <begin position="741"/>
        <end position="775"/>
    </location>
</feature>
<dbReference type="EMBL" id="BDME01000001">
    <property type="protein sequence ID" value="GAX87281.1"/>
    <property type="molecule type" value="Genomic_DNA"/>
</dbReference>
<dbReference type="Gene3D" id="1.10.287.130">
    <property type="match status" value="1"/>
</dbReference>
<evidence type="ECO:0000256" key="4">
    <source>
        <dbReference type="ARBA" id="ARBA00022475"/>
    </source>
</evidence>
<proteinExistence type="predicted"/>
<dbReference type="InterPro" id="IPR036097">
    <property type="entry name" value="HisK_dim/P_sf"/>
</dbReference>
<keyword evidence="7 16" id="KW-0812">Transmembrane</keyword>
<dbReference type="Proteomes" id="UP000217944">
    <property type="component" value="Unassembled WGS sequence"/>
</dbReference>
<evidence type="ECO:0000256" key="6">
    <source>
        <dbReference type="ARBA" id="ARBA00022679"/>
    </source>
</evidence>
<dbReference type="InterPro" id="IPR003594">
    <property type="entry name" value="HATPase_dom"/>
</dbReference>
<evidence type="ECO:0000256" key="16">
    <source>
        <dbReference type="SAM" id="Phobius"/>
    </source>
</evidence>
<keyword evidence="6" id="KW-0808">Transferase</keyword>
<gene>
    <name evidence="19" type="ORF">LNAT_P0576</name>
</gene>
<evidence type="ECO:0000256" key="15">
    <source>
        <dbReference type="SAM" id="Coils"/>
    </source>
</evidence>
<feature type="transmembrane region" description="Helical" evidence="16">
    <location>
        <begin position="313"/>
        <end position="331"/>
    </location>
</feature>
<feature type="domain" description="Histidine kinase" evidence="17">
    <location>
        <begin position="401"/>
        <end position="623"/>
    </location>
</feature>
<evidence type="ECO:0000256" key="14">
    <source>
        <dbReference type="PROSITE-ProRule" id="PRU00169"/>
    </source>
</evidence>
<evidence type="ECO:0000256" key="2">
    <source>
        <dbReference type="ARBA" id="ARBA00004651"/>
    </source>
</evidence>
<dbReference type="PRINTS" id="PR00344">
    <property type="entry name" value="BCTRLSENSOR"/>
</dbReference>
<dbReference type="InterPro" id="IPR011006">
    <property type="entry name" value="CheY-like_superfamily"/>
</dbReference>
<evidence type="ECO:0000256" key="10">
    <source>
        <dbReference type="ARBA" id="ARBA00022840"/>
    </source>
</evidence>
<dbReference type="SMART" id="SM00388">
    <property type="entry name" value="HisKA"/>
    <property type="match status" value="1"/>
</dbReference>
<evidence type="ECO:0000259" key="18">
    <source>
        <dbReference type="PROSITE" id="PS50110"/>
    </source>
</evidence>
<dbReference type="PROSITE" id="PS50109">
    <property type="entry name" value="HIS_KIN"/>
    <property type="match status" value="1"/>
</dbReference>
<keyword evidence="15" id="KW-0175">Coiled coil</keyword>
<keyword evidence="4" id="KW-1003">Cell membrane</keyword>
<evidence type="ECO:0000259" key="17">
    <source>
        <dbReference type="PROSITE" id="PS50109"/>
    </source>
</evidence>
<evidence type="ECO:0000256" key="12">
    <source>
        <dbReference type="ARBA" id="ARBA00023012"/>
    </source>
</evidence>
<evidence type="ECO:0000256" key="8">
    <source>
        <dbReference type="ARBA" id="ARBA00022741"/>
    </source>
</evidence>
<evidence type="ECO:0000313" key="20">
    <source>
        <dbReference type="Proteomes" id="UP000217944"/>
    </source>
</evidence>
<evidence type="ECO:0000256" key="7">
    <source>
        <dbReference type="ARBA" id="ARBA00022692"/>
    </source>
</evidence>
<dbReference type="FunFam" id="1.10.287.130:FF:000003">
    <property type="entry name" value="Histidine kinase"/>
    <property type="match status" value="1"/>
</dbReference>
<evidence type="ECO:0000256" key="1">
    <source>
        <dbReference type="ARBA" id="ARBA00000085"/>
    </source>
</evidence>
<feature type="modified residue" description="4-aspartylphosphate" evidence="14">
    <location>
        <position position="819"/>
    </location>
</feature>
<dbReference type="GO" id="GO:0005524">
    <property type="term" value="F:ATP binding"/>
    <property type="evidence" value="ECO:0007669"/>
    <property type="project" value="UniProtKB-KW"/>
</dbReference>
<evidence type="ECO:0000256" key="5">
    <source>
        <dbReference type="ARBA" id="ARBA00022553"/>
    </source>
</evidence>
<keyword evidence="20" id="KW-1185">Reference proteome</keyword>
<dbReference type="InterPro" id="IPR005467">
    <property type="entry name" value="His_kinase_dom"/>
</dbReference>
<dbReference type="FunFam" id="3.30.565.10:FF:000010">
    <property type="entry name" value="Sensor histidine kinase RcsC"/>
    <property type="match status" value="1"/>
</dbReference>
<keyword evidence="11 16" id="KW-1133">Transmembrane helix</keyword>
<dbReference type="GO" id="GO:0000155">
    <property type="term" value="F:phosphorelay sensor kinase activity"/>
    <property type="evidence" value="ECO:0007669"/>
    <property type="project" value="InterPro"/>
</dbReference>
<sequence length="1033" mass="118202">MKLSLSKLLAIAIWLPSLILISWSGYNLYTQFKKYNEYKLNIKYLELGNRLENLLVYLGQERGVSSIYSISKGNYPKSKELVLQKRILFDKAIKDLRDFIHKNPEFYSEIKNVLNKLNNLQNVRHKIDSFSKDYIHSYFFTYYTDLENSILNAESRIFKHFPQVVKPNFALKLELDKMIAYSGITRGFGSYFITADIPMSDKDYENILMKYFHDSNILITNLSNNPRAKGFFNDPQFKKIEKAIKDTIFYIQQANMGYYLNNNFEGYPIDAIDYFNIFTKRISFFKNSTNAINNDINKQINTLISEIIKKRNIAIVIFIIAVIVLLLGYFINKTIRSHIKALSNMLTKLAPITGENVKIDINSPKGMNEALKITEEAIAITQEAVKKSEEASKAKSLFLANMSHEIRTPLNGILGFLELLKTTELTPEQHDYINTIAQSAENLLQIVNNILDVSKIESNKLTLEIIDFKIEDEIENTLEVFATPCAQKEIEYVAYISPDLPSIVKGDVLKIKEILTNLINNAIKFTHKNGLIEVTAKLNKIENNKANIYFEVKDTGIGMSEEQKNKIFEAFAQADESVTRKYGGTGLGLTIVKSYIEMMGGEIKVDSEINKGSKFYFDLWFDIVDPAPKYRSKSLSDVTVAFLNTFKDSRRKEISFEYLNYFGINKIGFNSLDELNKIIKKEKINGIVVFYEESEKDKIYELLNSDLPIIFVSSLANKQKIDELNLDSFNIFDPNVPSKTYNAILYSKEEIKREIKQAQKEKQIYELNALIAEDNPINMKLLETTLKNLGIKADTAHNGLEAFNKYSMNPEKYDVIFMDAQMPVMDGIEATQEILEFEKEEEIPHTPIIAVTANVLKGDRERFLGAGMDDYISKPIKKEELLRIIENISKNKYSKHTANEENTDNIETVIKTEETASEKEEQLKEPKVSSNTPNIIIATEADLLADYLQSIIPDGKVAKNLNELSKLVEYNSNNIVLLEEGFNNSDISQLVKTLKNNNIKIIAITNKDVEADIILKNLLPDNILESIKRLTNE</sequence>
<name>A0A292YCY0_9BACT</name>
<keyword evidence="10" id="KW-0067">ATP-binding</keyword>
<dbReference type="SMART" id="SM00387">
    <property type="entry name" value="HATPase_c"/>
    <property type="match status" value="1"/>
</dbReference>
<dbReference type="CDD" id="cd16922">
    <property type="entry name" value="HATPase_EvgS-ArcB-TorS-like"/>
    <property type="match status" value="1"/>
</dbReference>
<dbReference type="Pfam" id="PF02518">
    <property type="entry name" value="HATPase_c"/>
    <property type="match status" value="1"/>
</dbReference>
<dbReference type="PANTHER" id="PTHR45339:SF1">
    <property type="entry name" value="HYBRID SIGNAL TRANSDUCTION HISTIDINE KINASE J"/>
    <property type="match status" value="1"/>
</dbReference>
<dbReference type="SMART" id="SM00448">
    <property type="entry name" value="REC"/>
    <property type="match status" value="1"/>
</dbReference>
<evidence type="ECO:0000256" key="9">
    <source>
        <dbReference type="ARBA" id="ARBA00022777"/>
    </source>
</evidence>
<comment type="catalytic activity">
    <reaction evidence="1">
        <text>ATP + protein L-histidine = ADP + protein N-phospho-L-histidine.</text>
        <dbReference type="EC" id="2.7.13.3"/>
    </reaction>
</comment>
<dbReference type="SUPFAM" id="SSF55874">
    <property type="entry name" value="ATPase domain of HSP90 chaperone/DNA topoisomerase II/histidine kinase"/>
    <property type="match status" value="1"/>
</dbReference>
<protein>
    <recommendedName>
        <fullName evidence="3">histidine kinase</fullName>
        <ecNumber evidence="3">2.7.13.3</ecNumber>
    </recommendedName>
</protein>
<dbReference type="InterPro" id="IPR013587">
    <property type="entry name" value="Nitrate/nitrite_sensing"/>
</dbReference>
<dbReference type="OrthoDB" id="5468627at2"/>
<dbReference type="RefSeq" id="WP_096258429.1">
    <property type="nucleotide sequence ID" value="NZ_BDME01000001.1"/>
</dbReference>
<reference evidence="19 20" key="1">
    <citation type="journal article" date="2017" name="Syst. Appl. Microbiol.">
        <title>Lebetimonas natsushimae sp. nov., a novel strictly anaerobic, moderately thermophilic chemoautotroph isolated from a deep-sea hydrothermal vent polychaete nest in the Mid-Okinawa Trough.</title>
        <authorList>
            <person name="Nagata R."/>
            <person name="Takaki Y."/>
            <person name="Tame A."/>
            <person name="Nunoura T."/>
            <person name="Muto H."/>
            <person name="Mino S."/>
            <person name="Sawayama S."/>
            <person name="Takai K."/>
            <person name="Nakagawa S."/>
        </authorList>
    </citation>
    <scope>NUCLEOTIDE SEQUENCE [LARGE SCALE GENOMIC DNA]</scope>
    <source>
        <strain evidence="19 20">HS1857</strain>
    </source>
</reference>
<feature type="domain" description="Response regulatory" evidence="18">
    <location>
        <begin position="768"/>
        <end position="889"/>
    </location>
</feature>
<dbReference type="SUPFAM" id="SSF47384">
    <property type="entry name" value="Homodimeric domain of signal transducing histidine kinase"/>
    <property type="match status" value="1"/>
</dbReference>
<evidence type="ECO:0000256" key="13">
    <source>
        <dbReference type="ARBA" id="ARBA00023136"/>
    </source>
</evidence>
<dbReference type="Pfam" id="PF00072">
    <property type="entry name" value="Response_reg"/>
    <property type="match status" value="1"/>
</dbReference>
<dbReference type="PROSITE" id="PS50110">
    <property type="entry name" value="RESPONSE_REGULATORY"/>
    <property type="match status" value="1"/>
</dbReference>
<dbReference type="CDD" id="cd00082">
    <property type="entry name" value="HisKA"/>
    <property type="match status" value="1"/>
</dbReference>
<dbReference type="InterPro" id="IPR003661">
    <property type="entry name" value="HisK_dim/P_dom"/>
</dbReference>
<keyword evidence="8" id="KW-0547">Nucleotide-binding</keyword>
<organism evidence="19 20">
    <name type="scientific">Lebetimonas natsushimae</name>
    <dbReference type="NCBI Taxonomy" id="1936991"/>
    <lineage>
        <taxon>Bacteria</taxon>
        <taxon>Pseudomonadati</taxon>
        <taxon>Campylobacterota</taxon>
        <taxon>Epsilonproteobacteria</taxon>
        <taxon>Nautiliales</taxon>
        <taxon>Nautiliaceae</taxon>
        <taxon>Lebetimonas</taxon>
    </lineage>
</organism>
<dbReference type="Gene3D" id="3.40.50.2300">
    <property type="match status" value="1"/>
</dbReference>
<dbReference type="InterPro" id="IPR036890">
    <property type="entry name" value="HATPase_C_sf"/>
</dbReference>
<dbReference type="PANTHER" id="PTHR45339">
    <property type="entry name" value="HYBRID SIGNAL TRANSDUCTION HISTIDINE KINASE J"/>
    <property type="match status" value="1"/>
</dbReference>
<dbReference type="Pfam" id="PF00512">
    <property type="entry name" value="HisKA"/>
    <property type="match status" value="1"/>
</dbReference>
<evidence type="ECO:0000313" key="19">
    <source>
        <dbReference type="EMBL" id="GAX87281.1"/>
    </source>
</evidence>
<comment type="subcellular location">
    <subcellularLocation>
        <location evidence="2">Cell membrane</location>
        <topology evidence="2">Multi-pass membrane protein</topology>
    </subcellularLocation>
</comment>
<dbReference type="SUPFAM" id="SSF52172">
    <property type="entry name" value="CheY-like"/>
    <property type="match status" value="1"/>
</dbReference>
<evidence type="ECO:0000256" key="11">
    <source>
        <dbReference type="ARBA" id="ARBA00022989"/>
    </source>
</evidence>
<dbReference type="Gene3D" id="3.30.565.10">
    <property type="entry name" value="Histidine kinase-like ATPase, C-terminal domain"/>
    <property type="match status" value="1"/>
</dbReference>
<keyword evidence="13 16" id="KW-0472">Membrane</keyword>
<evidence type="ECO:0000256" key="3">
    <source>
        <dbReference type="ARBA" id="ARBA00012438"/>
    </source>
</evidence>
<dbReference type="Pfam" id="PF08376">
    <property type="entry name" value="NIT"/>
    <property type="match status" value="1"/>
</dbReference>
<dbReference type="EC" id="2.7.13.3" evidence="3"/>
<dbReference type="CDD" id="cd17546">
    <property type="entry name" value="REC_hyHK_CKI1_RcsC-like"/>
    <property type="match status" value="1"/>
</dbReference>
<feature type="transmembrane region" description="Helical" evidence="16">
    <location>
        <begin position="6"/>
        <end position="29"/>
    </location>
</feature>
<keyword evidence="12" id="KW-0902">Two-component regulatory system</keyword>
<dbReference type="GO" id="GO:0005886">
    <property type="term" value="C:plasma membrane"/>
    <property type="evidence" value="ECO:0007669"/>
    <property type="project" value="UniProtKB-SubCell"/>
</dbReference>
<dbReference type="AlphaFoldDB" id="A0A292YCY0"/>